<keyword evidence="2" id="KW-1185">Reference proteome</keyword>
<dbReference type="Proteomes" id="UP000596742">
    <property type="component" value="Unassembled WGS sequence"/>
</dbReference>
<comment type="caution">
    <text evidence="1">The sequence shown here is derived from an EMBL/GenBank/DDBJ whole genome shotgun (WGS) entry which is preliminary data.</text>
</comment>
<gene>
    <name evidence="1" type="ORF">MGAL_10B033722</name>
</gene>
<proteinExistence type="predicted"/>
<dbReference type="EMBL" id="UYJE01000824">
    <property type="protein sequence ID" value="VDH96852.1"/>
    <property type="molecule type" value="Genomic_DNA"/>
</dbReference>
<evidence type="ECO:0000313" key="1">
    <source>
        <dbReference type="EMBL" id="VDH96852.1"/>
    </source>
</evidence>
<organism evidence="1 2">
    <name type="scientific">Mytilus galloprovincialis</name>
    <name type="common">Mediterranean mussel</name>
    <dbReference type="NCBI Taxonomy" id="29158"/>
    <lineage>
        <taxon>Eukaryota</taxon>
        <taxon>Metazoa</taxon>
        <taxon>Spiralia</taxon>
        <taxon>Lophotrochozoa</taxon>
        <taxon>Mollusca</taxon>
        <taxon>Bivalvia</taxon>
        <taxon>Autobranchia</taxon>
        <taxon>Pteriomorphia</taxon>
        <taxon>Mytilida</taxon>
        <taxon>Mytiloidea</taxon>
        <taxon>Mytilidae</taxon>
        <taxon>Mytilinae</taxon>
        <taxon>Mytilus</taxon>
    </lineage>
</organism>
<reference evidence="1" key="1">
    <citation type="submission" date="2018-11" db="EMBL/GenBank/DDBJ databases">
        <authorList>
            <person name="Alioto T."/>
            <person name="Alioto T."/>
        </authorList>
    </citation>
    <scope>NUCLEOTIDE SEQUENCE</scope>
</reference>
<accession>A0A8B6BXP2</accession>
<dbReference type="AlphaFoldDB" id="A0A8B6BXP2"/>
<dbReference type="OrthoDB" id="6136514at2759"/>
<dbReference type="InterPro" id="IPR011604">
    <property type="entry name" value="PDDEXK-like_dom_sf"/>
</dbReference>
<dbReference type="Gene3D" id="3.90.320.10">
    <property type="match status" value="1"/>
</dbReference>
<name>A0A8B6BXP2_MYTGA</name>
<protein>
    <submittedName>
        <fullName evidence="1">Uncharacterized protein</fullName>
    </submittedName>
</protein>
<sequence>MNRRVEETPLTLHRNKHATSFQRTKVNSIPVRTVADHYQNISTVSEPAEDNQNTYVSEPAEHIDQPNNHVMDFEEHHKSVLIKNLSHLPALSFAFVEEFIRKNSQSSEKEQITKGFKYYSEEYVHSVSGYNCWKVKRLRKEHVFNRNDPKWHKIRRDRITASHAGEIAKRRADGAKLAERLQSTRHVQTAAMKRGYRM</sequence>
<evidence type="ECO:0000313" key="2">
    <source>
        <dbReference type="Proteomes" id="UP000596742"/>
    </source>
</evidence>